<proteinExistence type="predicted"/>
<dbReference type="HOGENOM" id="CLU_758636_0_0_1"/>
<dbReference type="OrthoDB" id="4128307at2759"/>
<protein>
    <submittedName>
        <fullName evidence="2">Uncharacterized protein</fullName>
    </submittedName>
</protein>
<dbReference type="Proteomes" id="UP000054342">
    <property type="component" value="Unassembled WGS sequence"/>
</dbReference>
<feature type="region of interest" description="Disordered" evidence="1">
    <location>
        <begin position="197"/>
        <end position="221"/>
    </location>
</feature>
<feature type="region of interest" description="Disordered" evidence="1">
    <location>
        <begin position="115"/>
        <end position="143"/>
    </location>
</feature>
<evidence type="ECO:0000313" key="2">
    <source>
        <dbReference type="EMBL" id="KIW58340.1"/>
    </source>
</evidence>
<sequence>MPKKYTKTLGALCDELGMTLQTASQFQKDTLKYLKSKTPHVPTLEDEEIEPFAWQFLDSGAGAQYFSSNAGLRFRWDTDEHRLRIHRYTNTIMTTQRWYAIENLHQKIGRENMAQCPGCLQHPPGERSSPPTAPGNADDAIDLDYPSNLSDSESIHHIVSQQSTPEPTSPVEVDSKRISTGAKRPRLSQDYLALSGVKKRKTHQDAPNASPISVPKLQGPKLSTWTPEIRAATARLARSFPQFNPTKVEGIVDAQPPPQAQKEASQHKVITLNYIKPTMRYRGKVWQFDSIAQKAKILEMILLQEEKDVESYPVLAFSKGARKSLDADNDNDDNDEGDGSAMKDYFRFYTHFMNERFPGNEKMLLQNGVKPSA</sequence>
<feature type="region of interest" description="Disordered" evidence="1">
    <location>
        <begin position="156"/>
        <end position="178"/>
    </location>
</feature>
<evidence type="ECO:0000313" key="3">
    <source>
        <dbReference type="Proteomes" id="UP000054342"/>
    </source>
</evidence>
<keyword evidence="3" id="KW-1185">Reference proteome</keyword>
<evidence type="ECO:0000256" key="1">
    <source>
        <dbReference type="SAM" id="MobiDB-lite"/>
    </source>
</evidence>
<organism evidence="2 3">
    <name type="scientific">Exophiala xenobiotica</name>
    <dbReference type="NCBI Taxonomy" id="348802"/>
    <lineage>
        <taxon>Eukaryota</taxon>
        <taxon>Fungi</taxon>
        <taxon>Dikarya</taxon>
        <taxon>Ascomycota</taxon>
        <taxon>Pezizomycotina</taxon>
        <taxon>Eurotiomycetes</taxon>
        <taxon>Chaetothyriomycetidae</taxon>
        <taxon>Chaetothyriales</taxon>
        <taxon>Herpotrichiellaceae</taxon>
        <taxon>Exophiala</taxon>
    </lineage>
</organism>
<dbReference type="RefSeq" id="XP_013318924.1">
    <property type="nucleotide sequence ID" value="XM_013463470.1"/>
</dbReference>
<dbReference type="EMBL" id="KN847318">
    <property type="protein sequence ID" value="KIW58340.1"/>
    <property type="molecule type" value="Genomic_DNA"/>
</dbReference>
<reference evidence="2 3" key="1">
    <citation type="submission" date="2015-01" db="EMBL/GenBank/DDBJ databases">
        <title>The Genome Sequence of Exophiala xenobiotica CBS118157.</title>
        <authorList>
            <consortium name="The Broad Institute Genomics Platform"/>
            <person name="Cuomo C."/>
            <person name="de Hoog S."/>
            <person name="Gorbushina A."/>
            <person name="Stielow B."/>
            <person name="Teixiera M."/>
            <person name="Abouelleil A."/>
            <person name="Chapman S.B."/>
            <person name="Priest M."/>
            <person name="Young S.K."/>
            <person name="Wortman J."/>
            <person name="Nusbaum C."/>
            <person name="Birren B."/>
        </authorList>
    </citation>
    <scope>NUCLEOTIDE SEQUENCE [LARGE SCALE GENOMIC DNA]</scope>
    <source>
        <strain evidence="2 3">CBS 118157</strain>
    </source>
</reference>
<dbReference type="AlphaFoldDB" id="A0A0D2EUB0"/>
<dbReference type="GeneID" id="25324776"/>
<accession>A0A0D2EUB0</accession>
<name>A0A0D2EUB0_9EURO</name>
<gene>
    <name evidence="2" type="ORF">PV05_02868</name>
</gene>